<accession>A0A2P6UZ79</accession>
<name>A0A2P6UZ79_9CHLO</name>
<keyword evidence="4" id="KW-0648">Protein biosynthesis</keyword>
<evidence type="ECO:0000256" key="5">
    <source>
        <dbReference type="SAM" id="MobiDB-lite"/>
    </source>
</evidence>
<dbReference type="Proteomes" id="UP000239649">
    <property type="component" value="Unassembled WGS sequence"/>
</dbReference>
<evidence type="ECO:0000256" key="3">
    <source>
        <dbReference type="ARBA" id="ARBA00022884"/>
    </source>
</evidence>
<keyword evidence="3" id="KW-0694">RNA-binding</keyword>
<evidence type="ECO:0000313" key="6">
    <source>
        <dbReference type="EMBL" id="PSC67136.1"/>
    </source>
</evidence>
<evidence type="ECO:0000313" key="7">
    <source>
        <dbReference type="Proteomes" id="UP000239649"/>
    </source>
</evidence>
<feature type="compositionally biased region" description="Gly residues" evidence="5">
    <location>
        <begin position="123"/>
        <end position="163"/>
    </location>
</feature>
<dbReference type="STRING" id="554055.A0A2P6UZ79"/>
<feature type="compositionally biased region" description="Gly residues" evidence="5">
    <location>
        <begin position="104"/>
        <end position="113"/>
    </location>
</feature>
<dbReference type="Pfam" id="PF05091">
    <property type="entry name" value="eIF-3_zeta"/>
    <property type="match status" value="1"/>
</dbReference>
<gene>
    <name evidence="6" type="ORF">C2E20_9172</name>
</gene>
<reference evidence="6 7" key="1">
    <citation type="journal article" date="2018" name="Plant J.">
        <title>Genome sequences of Chlorella sorokiniana UTEX 1602 and Micractinium conductrix SAG 241.80: implications to maltose excretion by a green alga.</title>
        <authorList>
            <person name="Arriola M.B."/>
            <person name="Velmurugan N."/>
            <person name="Zhang Y."/>
            <person name="Plunkett M.H."/>
            <person name="Hondzo H."/>
            <person name="Barney B.M."/>
        </authorList>
    </citation>
    <scope>NUCLEOTIDE SEQUENCE [LARGE SCALE GENOMIC DNA]</scope>
    <source>
        <strain evidence="6 7">SAG 241.80</strain>
    </source>
</reference>
<sequence length="558" mass="60303">MPLNFVLPPVEENQEGWGPIAVPPQFEGIPMMPFSKSERLGRIADFGQQAGRGMFAGRYRDREPAPGMSLFNFEKTEEDTEFQMVDKPVVKKPMGGPPRRMQQGGRGWGQPGRDGGRPEEPAGRGGRGGWGQQQSDRGGGAWQQGGRGGWGQQGGRGGWGGRGPMRPWDQPRQTYSSSVDIKPEWQVLGDIITLAALNKLSKQVGEPEELTSAGALAFYDKAADRVTPKNPAKLRKATARTRSSSASEDPIMRRLVAEGAADIFMTDDVMCALMCAPRSQYPWDVVITKTGDALIFDKRMNSSLDFLTVGGCCWRGANGETAPDPLPEEKDNINGMQLLSMEATGVVSAAGERQALKESAPAGLGPEGTGYKYLKFSLGDSSLIVRCAVDAAIKLGDSVQTVAVHALNEFDPKWSGVDWRQKLENQRGAVLATELKNNANKIAKWTAAALVAGVDQIKLGYISRALPKDNKNHVILGTYAVKPKDFAQQMNLNMDNCWGIVSGLSNLCNDLLETEGKYLLVRDPNKPQLTLYALTSEDAQQYAGEAGAGAAAAADQED</sequence>
<protein>
    <submittedName>
        <fullName evidence="6">Eukaryotic translation initiation factor 3 subunit D-like</fullName>
    </submittedName>
</protein>
<evidence type="ECO:0000256" key="1">
    <source>
        <dbReference type="ARBA" id="ARBA00022490"/>
    </source>
</evidence>
<dbReference type="PIRSF" id="PIRSF016281">
    <property type="entry name" value="EIF-3_zeta"/>
    <property type="match status" value="1"/>
</dbReference>
<feature type="compositionally biased region" description="Low complexity" evidence="5">
    <location>
        <begin position="89"/>
        <end position="103"/>
    </location>
</feature>
<comment type="caution">
    <text evidence="6">The sequence shown here is derived from an EMBL/GenBank/DDBJ whole genome shotgun (WGS) entry which is preliminary data.</text>
</comment>
<dbReference type="EMBL" id="LHPF02000097">
    <property type="protein sequence ID" value="PSC67136.1"/>
    <property type="molecule type" value="Genomic_DNA"/>
</dbReference>
<keyword evidence="7" id="KW-1185">Reference proteome</keyword>
<dbReference type="PANTHER" id="PTHR12399">
    <property type="entry name" value="EUKARYOTIC TRANSLATION INITIATION FACTOR 3 SUBUNIT 7"/>
    <property type="match status" value="1"/>
</dbReference>
<proteinExistence type="predicted"/>
<organism evidence="6 7">
    <name type="scientific">Micractinium conductrix</name>
    <dbReference type="NCBI Taxonomy" id="554055"/>
    <lineage>
        <taxon>Eukaryota</taxon>
        <taxon>Viridiplantae</taxon>
        <taxon>Chlorophyta</taxon>
        <taxon>core chlorophytes</taxon>
        <taxon>Trebouxiophyceae</taxon>
        <taxon>Chlorellales</taxon>
        <taxon>Chlorellaceae</taxon>
        <taxon>Chlorella clade</taxon>
        <taxon>Micractinium</taxon>
    </lineage>
</organism>
<evidence type="ECO:0000256" key="2">
    <source>
        <dbReference type="ARBA" id="ARBA00022540"/>
    </source>
</evidence>
<dbReference type="GO" id="GO:0005852">
    <property type="term" value="C:eukaryotic translation initiation factor 3 complex"/>
    <property type="evidence" value="ECO:0007669"/>
    <property type="project" value="InterPro"/>
</dbReference>
<evidence type="ECO:0000256" key="4">
    <source>
        <dbReference type="ARBA" id="ARBA00022917"/>
    </source>
</evidence>
<dbReference type="OrthoDB" id="16538at2759"/>
<dbReference type="GO" id="GO:0003723">
    <property type="term" value="F:RNA binding"/>
    <property type="evidence" value="ECO:0007669"/>
    <property type="project" value="UniProtKB-KW"/>
</dbReference>
<feature type="region of interest" description="Disordered" evidence="5">
    <location>
        <begin position="89"/>
        <end position="177"/>
    </location>
</feature>
<keyword evidence="2" id="KW-0396">Initiation factor</keyword>
<dbReference type="AlphaFoldDB" id="A0A2P6UZ79"/>
<dbReference type="PANTHER" id="PTHR12399:SF0">
    <property type="entry name" value="EUKARYOTIC TRANSLATION INITIATION FACTOR 3 SUBUNIT D"/>
    <property type="match status" value="1"/>
</dbReference>
<keyword evidence="1" id="KW-0963">Cytoplasm</keyword>
<dbReference type="InterPro" id="IPR007783">
    <property type="entry name" value="eIF3d"/>
</dbReference>
<dbReference type="GO" id="GO:0003743">
    <property type="term" value="F:translation initiation factor activity"/>
    <property type="evidence" value="ECO:0007669"/>
    <property type="project" value="UniProtKB-KW"/>
</dbReference>